<gene>
    <name evidence="1" type="ordered locus">PSMK_13090</name>
</gene>
<evidence type="ECO:0000313" key="2">
    <source>
        <dbReference type="Proteomes" id="UP000007881"/>
    </source>
</evidence>
<dbReference type="STRING" id="1142394.PSMK_13090"/>
<keyword evidence="2" id="KW-1185">Reference proteome</keyword>
<dbReference type="Proteomes" id="UP000007881">
    <property type="component" value="Chromosome"/>
</dbReference>
<dbReference type="EMBL" id="AP012338">
    <property type="protein sequence ID" value="BAM03468.1"/>
    <property type="molecule type" value="Genomic_DNA"/>
</dbReference>
<dbReference type="AlphaFoldDB" id="I0IDY0"/>
<name>I0IDY0_PHYMF</name>
<dbReference type="eggNOG" id="ENOG502Z8T0">
    <property type="taxonomic scope" value="Bacteria"/>
</dbReference>
<dbReference type="KEGG" id="phm:PSMK_13090"/>
<dbReference type="HOGENOM" id="CLU_591562_0_0_0"/>
<protein>
    <submittedName>
        <fullName evidence="1">Uncharacterized protein</fullName>
    </submittedName>
</protein>
<accession>I0IDY0</accession>
<sequence>MGCSNLLEQMIGAQDSKPESGDWNWERQPAAATLLAGWLEAAQAANPWLRDFAERLHAESGNRLADLVDLWSRPDTPDARLAIERAGYRPLEAAAGGHLFHHPRGMFPRVLLHPRAGVAVDLRVESCADFGSAHGLSAAIEGVPGAPLRRLAVYTAGGVAVRAARRRGSLAAVITGGPCEPTLTDQALVLESFRGRPRRFADEAAGFDELAERVDAAVARVGRDVACSLFFAAERDFWERRNAAARWQASRQAALGIGWANHDHHTYRSSRVHFHRLVALFEKLGFHCRERFSPGAAAGWGAQVMEQPVCGIVTFNDVDLSPAELRTDFAHTPLGERDTLATVGLWCGLHGESILQAGMHHLECTFDFGELREQMASGGIETMRPFTDFDHLKQAFTRGELWQVEEGRLNRLVDAGRISGAEAEAFRRDGAIGSHLENLERNEGFKGFNQRGVTEVIHATDPRRQPSSPA</sequence>
<proteinExistence type="predicted"/>
<organism evidence="1 2">
    <name type="scientific">Phycisphaera mikurensis (strain NBRC 102666 / KCTC 22515 / FYK2301M01)</name>
    <dbReference type="NCBI Taxonomy" id="1142394"/>
    <lineage>
        <taxon>Bacteria</taxon>
        <taxon>Pseudomonadati</taxon>
        <taxon>Planctomycetota</taxon>
        <taxon>Phycisphaerae</taxon>
        <taxon>Phycisphaerales</taxon>
        <taxon>Phycisphaeraceae</taxon>
        <taxon>Phycisphaera</taxon>
    </lineage>
</organism>
<evidence type="ECO:0000313" key="1">
    <source>
        <dbReference type="EMBL" id="BAM03468.1"/>
    </source>
</evidence>
<dbReference type="PATRIC" id="fig|1142394.8.peg.1346"/>
<reference evidence="1 2" key="1">
    <citation type="submission" date="2012-02" db="EMBL/GenBank/DDBJ databases">
        <title>Complete genome sequence of Phycisphaera mikurensis NBRC 102666.</title>
        <authorList>
            <person name="Ankai A."/>
            <person name="Hosoyama A."/>
            <person name="Terui Y."/>
            <person name="Sekine M."/>
            <person name="Fukai R."/>
            <person name="Kato Y."/>
            <person name="Nakamura S."/>
            <person name="Yamada-Narita S."/>
            <person name="Kawakoshi A."/>
            <person name="Fukunaga Y."/>
            <person name="Yamazaki S."/>
            <person name="Fujita N."/>
        </authorList>
    </citation>
    <scope>NUCLEOTIDE SEQUENCE [LARGE SCALE GENOMIC DNA]</scope>
    <source>
        <strain evidence="2">NBRC 102666 / KCTC 22515 / FYK2301M01</strain>
    </source>
</reference>